<evidence type="ECO:0000256" key="11">
    <source>
        <dbReference type="ARBA" id="ARBA00023125"/>
    </source>
</evidence>
<dbReference type="InterPro" id="IPR056302">
    <property type="entry name" value="CHD1-2/Hrp3_HTH"/>
</dbReference>
<evidence type="ECO:0000256" key="1">
    <source>
        <dbReference type="ARBA" id="ARBA00004123"/>
    </source>
</evidence>
<evidence type="ECO:0000256" key="3">
    <source>
        <dbReference type="ARBA" id="ARBA00007025"/>
    </source>
</evidence>
<evidence type="ECO:0000259" key="18">
    <source>
        <dbReference type="PROSITE" id="PS50013"/>
    </source>
</evidence>
<dbReference type="Pfam" id="PF23588">
    <property type="entry name" value="HTH_CHD1_Hrp3"/>
    <property type="match status" value="1"/>
</dbReference>
<evidence type="ECO:0000256" key="13">
    <source>
        <dbReference type="ARBA" id="ARBA00023242"/>
    </source>
</evidence>
<dbReference type="InterPro" id="IPR025260">
    <property type="entry name" value="CHD1-like_C"/>
</dbReference>
<dbReference type="Gene3D" id="3.40.50.300">
    <property type="entry name" value="P-loop containing nucleotide triphosphate hydrolases"/>
    <property type="match status" value="1"/>
</dbReference>
<sequence>MMQKTLESESGKESGSDSENESKSDSSSSGSNTGSGSGSESDSSSSSGSGSGSGSDSDKSEKSDAPAQSDSFQSKSSNHSTETKVRLKNESSREWDENPDIYGIRRSSRSRKEPERLATQRESDSDSRKKFKKKGSHNSWNSDSSDSESDNVESRRPPPSKSLNRRAAQKAKEKGRIRKKRISESSENSSFDSDDNRRQVTRRSGTAISYKEESEERTDSEDLVEIEEGNIANPEPDNTETIERILGQRVGKKGVTGNVTTIYAIEENGNPNPEDLSNEETELQYSIKWKGWSHIHNTWESEESLKAQKVKGLKKLDNFIKREREIKQWRDYAGPEDIDYFECQLELQQDLLKSYNNVERIIAEYNKPDSDHPDYYCKWESLPYAEATWEDGALIVKKWPEKIKEFREREESKRTPSKHCKVLKSRPKFHQLKGQPDYMGKGRDLTLRDYQMDGLNWMIHSWCKENSVILADEMGLGKTIQTICFLYYLFHTHQLYGPFLLVVPLSTMTSWQREMSQWAPDMNFVTYLGDVTSRNVIREYEWCYSSKRLKFNAILTTYEIVLKDKAFLGALNWAVLLVDEAHRLKNDDSLLYKALAEFHTNHRLLITGTPLQNSLKELWALLHFIMPTKFNSWEEFEKEHDNAAQKGYSKLHKQLEPFILRRVKKDVEKSLPAKVEQILRVEMTSLQKQYYKWILTKNYNALRKGVKGSTMTFLNIVIELKKCCNHAFLTKPTESERKDNNEDYLQQLIRGSGKLVLLDKLLVRLRETGHRVLIFSQMVRMLDILGEYLQKKHFPFQRLDGSIKGELRKQALDHFNAEGSQDFCFLLSTRAGGLGINLATADTVIIFDSDWNPQNDLQAQARAHRIGQKNQVNIYRLVTKNSVEEEIVERAKQKMVLDHLVIQRMDTTGRTVLDKKSAGTNNNPFNKEDLNAILKFGAEDLFKDEEDGDEEPTCDIDEILRRAETRDEGPSTVGDELLSAFKVASFAAFEEESEPVNQPNDNDDESKDWAEIIPENFRKKVEEEEKSKEMEDLYLPPRSRKTLQQINQSGEGRGRKRKKLSADDSEEGEDSGSEVDGSDDERPKKRGRPRVTPRENIKSFTDAEIRRFVKSYKKFPAPLKRLDDIAADAELQEKPMSELRFLGDQLKSRCEACLSEFESTAKENKGEEEGKGPGRKRGRGPTFKIGGVMVNAKSFSAAVKELEPLEQALPSDSEQRSNWHIDIKLKPANFDCDWSSEDDSRLLRGIYQHGMGSWEIIKMDNNLKLGDKLLPNGSKLQLKKINTRAEYLLKVLKKQIDSKLGVTKARKPRKPKETKTAITKEIIEENDSSGEESNKSKSKVEKPSTKKEEEIVVKKETKEEVEEIVEEKKKEKKAKREKKENKRAKKAKQAAGPMHFTANNEPRALDVLGDLDPSIFNECKEKMRPVKKALKALDRPDQSLSEAEQVAHTRQCLVQIGNQINTCLEEYRDPEQIKEWRSNLWYFVSKFTEFDAKKLYKLYKHATKKGGESNTSATSSPEKKEESTNVKKHTEKHIEKQVENIKESRTQKRKIEDTEENSNSSSTMSKKHLSIISAVNSISNTSAVTIGATTITPITSTPNSTSSTTNSVDTPRHKEKESKYKDMKRDRERDRDRDRAHGDRSMDRMSGSKDERIRRDSGGYSISGHYSGSREDDHWLSRDGRDMRDGRLSIPRFGDHKRDRFDSYGRMSSGYHRDRDRDRDRNIHMNDKRSDYYRYPSGPPSYGYGPGGYGGGGGGGYPPSDIPPSHFRGRGYPGDNYPSEWRPNKDYRRDYDRRPPPPNANS</sequence>
<dbReference type="PANTHER" id="PTHR45623:SF14">
    <property type="entry name" value="CHROMODOMAIN-HELICASE-DNA-BINDING PROTEIN 1"/>
    <property type="match status" value="1"/>
</dbReference>
<feature type="compositionally biased region" description="Basic and acidic residues" evidence="17">
    <location>
        <begin position="1"/>
        <end position="24"/>
    </location>
</feature>
<evidence type="ECO:0000313" key="22">
    <source>
        <dbReference type="RefSeq" id="XP_033180874.1"/>
    </source>
</evidence>
<dbReference type="GeneID" id="100746205"/>
<feature type="region of interest" description="Disordered" evidence="17">
    <location>
        <begin position="1366"/>
        <end position="1392"/>
    </location>
</feature>
<dbReference type="PROSITE" id="PS51194">
    <property type="entry name" value="HELICASE_CTER"/>
    <property type="match status" value="1"/>
</dbReference>
<dbReference type="PROSITE" id="PS00598">
    <property type="entry name" value="CHROMO_1"/>
    <property type="match status" value="1"/>
</dbReference>
<dbReference type="PROSITE" id="PS51192">
    <property type="entry name" value="HELICASE_ATP_BIND_1"/>
    <property type="match status" value="1"/>
</dbReference>
<feature type="compositionally biased region" description="Acidic residues" evidence="17">
    <location>
        <begin position="213"/>
        <end position="228"/>
    </location>
</feature>
<reference evidence="22" key="1">
    <citation type="submission" date="2025-08" db="UniProtKB">
        <authorList>
            <consortium name="RefSeq"/>
        </authorList>
    </citation>
    <scope>IDENTIFICATION</scope>
</reference>
<dbReference type="Pfam" id="PF00176">
    <property type="entry name" value="SNF2-rel_dom"/>
    <property type="match status" value="1"/>
</dbReference>
<feature type="region of interest" description="Disordered" evidence="17">
    <location>
        <begin position="1301"/>
        <end position="1350"/>
    </location>
</feature>
<dbReference type="GO" id="GO:0042393">
    <property type="term" value="F:histone binding"/>
    <property type="evidence" value="ECO:0007669"/>
    <property type="project" value="TreeGrafter"/>
</dbReference>
<dbReference type="SMART" id="SM01176">
    <property type="entry name" value="DUF4208"/>
    <property type="match status" value="1"/>
</dbReference>
<dbReference type="InterPro" id="IPR023779">
    <property type="entry name" value="Chromodomain_CS"/>
</dbReference>
<dbReference type="Gene3D" id="3.40.50.10810">
    <property type="entry name" value="Tandem AAA-ATPase domain"/>
    <property type="match status" value="1"/>
</dbReference>
<feature type="domain" description="Chromo" evidence="18">
    <location>
        <begin position="356"/>
        <end position="418"/>
    </location>
</feature>
<dbReference type="SUPFAM" id="SSF52540">
    <property type="entry name" value="P-loop containing nucleoside triphosphate hydrolases"/>
    <property type="match status" value="2"/>
</dbReference>
<feature type="compositionally biased region" description="Basic and acidic residues" evidence="17">
    <location>
        <begin position="1332"/>
        <end position="1350"/>
    </location>
</feature>
<feature type="compositionally biased region" description="Basic and acidic residues" evidence="17">
    <location>
        <begin position="1532"/>
        <end position="1552"/>
    </location>
</feature>
<evidence type="ECO:0000256" key="5">
    <source>
        <dbReference type="ARBA" id="ARBA00022737"/>
    </source>
</evidence>
<feature type="compositionally biased region" description="Basic and acidic residues" evidence="17">
    <location>
        <begin position="1159"/>
        <end position="1172"/>
    </location>
</feature>
<dbReference type="FunFam" id="2.40.50.40:FF:000014">
    <property type="entry name" value="Chromodomain-helicase-DNA-binding protein 2 isoform 1"/>
    <property type="match status" value="1"/>
</dbReference>
<keyword evidence="9" id="KW-0156">Chromatin regulator</keyword>
<dbReference type="PROSITE" id="PS00690">
    <property type="entry name" value="DEAH_ATP_HELICASE"/>
    <property type="match status" value="1"/>
</dbReference>
<dbReference type="InterPro" id="IPR014001">
    <property type="entry name" value="Helicase_ATP-bd"/>
</dbReference>
<keyword evidence="6" id="KW-0547">Nucleotide-binding</keyword>
<dbReference type="SMART" id="SM00487">
    <property type="entry name" value="DEXDc"/>
    <property type="match status" value="1"/>
</dbReference>
<evidence type="ECO:0000256" key="16">
    <source>
        <dbReference type="ARBA" id="ARBA00076717"/>
    </source>
</evidence>
<evidence type="ECO:0000259" key="19">
    <source>
        <dbReference type="PROSITE" id="PS51192"/>
    </source>
</evidence>
<feature type="compositionally biased region" description="Basic and acidic residues" evidence="17">
    <location>
        <begin position="110"/>
        <end position="128"/>
    </location>
</feature>
<dbReference type="Pfam" id="PF13907">
    <property type="entry name" value="CHD1-like_C"/>
    <property type="match status" value="1"/>
</dbReference>
<evidence type="ECO:0000256" key="14">
    <source>
        <dbReference type="ARBA" id="ARBA00049360"/>
    </source>
</evidence>
<feature type="region of interest" description="Disordered" evidence="17">
    <location>
        <begin position="1"/>
        <end position="238"/>
    </location>
</feature>
<evidence type="ECO:0000313" key="21">
    <source>
        <dbReference type="Proteomes" id="UP000515180"/>
    </source>
</evidence>
<keyword evidence="5" id="KW-0677">Repeat</keyword>
<gene>
    <name evidence="22" type="primary">LOC100746205</name>
</gene>
<dbReference type="CDD" id="cd18666">
    <property type="entry name" value="CD1_tandem_CHD1-2_like"/>
    <property type="match status" value="1"/>
</dbReference>
<feature type="compositionally biased region" description="Polar residues" evidence="17">
    <location>
        <begin position="66"/>
        <end position="80"/>
    </location>
</feature>
<dbReference type="GO" id="GO:0140658">
    <property type="term" value="F:ATP-dependent chromatin remodeler activity"/>
    <property type="evidence" value="ECO:0007669"/>
    <property type="project" value="TreeGrafter"/>
</dbReference>
<feature type="region of interest" description="Disordered" evidence="17">
    <location>
        <begin position="989"/>
        <end position="1099"/>
    </location>
</feature>
<dbReference type="Pfam" id="PF00271">
    <property type="entry name" value="Helicase_C"/>
    <property type="match status" value="1"/>
</dbReference>
<keyword evidence="7" id="KW-0378">Hydrolase</keyword>
<accession>A0A6P8M2A6</accession>
<dbReference type="CDD" id="cd17993">
    <property type="entry name" value="DEXHc_CHD1_2"/>
    <property type="match status" value="1"/>
</dbReference>
<dbReference type="Gene3D" id="1.10.10.60">
    <property type="entry name" value="Homeodomain-like"/>
    <property type="match status" value="1"/>
</dbReference>
<evidence type="ECO:0000256" key="9">
    <source>
        <dbReference type="ARBA" id="ARBA00022853"/>
    </source>
</evidence>
<evidence type="ECO:0000256" key="2">
    <source>
        <dbReference type="ARBA" id="ARBA00004286"/>
    </source>
</evidence>
<organism evidence="21 22">
    <name type="scientific">Bombus impatiens</name>
    <name type="common">Bumblebee</name>
    <dbReference type="NCBI Taxonomy" id="132113"/>
    <lineage>
        <taxon>Eukaryota</taxon>
        <taxon>Metazoa</taxon>
        <taxon>Ecdysozoa</taxon>
        <taxon>Arthropoda</taxon>
        <taxon>Hexapoda</taxon>
        <taxon>Insecta</taxon>
        <taxon>Pterygota</taxon>
        <taxon>Neoptera</taxon>
        <taxon>Endopterygota</taxon>
        <taxon>Hymenoptera</taxon>
        <taxon>Apocrita</taxon>
        <taxon>Aculeata</taxon>
        <taxon>Apoidea</taxon>
        <taxon>Anthophila</taxon>
        <taxon>Apidae</taxon>
        <taxon>Bombus</taxon>
        <taxon>Pyrobombus</taxon>
    </lineage>
</organism>
<feature type="compositionally biased region" description="Low complexity" evidence="17">
    <location>
        <begin position="1658"/>
        <end position="1667"/>
    </location>
</feature>
<protein>
    <recommendedName>
        <fullName evidence="15">Chromodomain-helicase-DNA-binding protein 1</fullName>
    </recommendedName>
    <alternativeName>
        <fullName evidence="16">ATP-dependent helicase CHD1</fullName>
    </alternativeName>
</protein>
<dbReference type="GO" id="GO:0003682">
    <property type="term" value="F:chromatin binding"/>
    <property type="evidence" value="ECO:0007669"/>
    <property type="project" value="TreeGrafter"/>
</dbReference>
<dbReference type="GO" id="GO:0005524">
    <property type="term" value="F:ATP binding"/>
    <property type="evidence" value="ECO:0007669"/>
    <property type="project" value="UniProtKB-KW"/>
</dbReference>
<dbReference type="GO" id="GO:0034728">
    <property type="term" value="P:nucleosome organization"/>
    <property type="evidence" value="ECO:0007669"/>
    <property type="project" value="TreeGrafter"/>
</dbReference>
<feature type="compositionally biased region" description="Basic and acidic residues" evidence="17">
    <location>
        <begin position="1782"/>
        <end position="1795"/>
    </location>
</feature>
<dbReference type="InterPro" id="IPR016197">
    <property type="entry name" value="Chromo-like_dom_sf"/>
</dbReference>
<proteinExistence type="inferred from homology"/>
<evidence type="ECO:0000256" key="7">
    <source>
        <dbReference type="ARBA" id="ARBA00022801"/>
    </source>
</evidence>
<comment type="subcellular location">
    <subcellularLocation>
        <location evidence="2">Chromosome</location>
    </subcellularLocation>
    <subcellularLocation>
        <location evidence="1">Nucleus</location>
    </subcellularLocation>
</comment>
<keyword evidence="4" id="KW-0158">Chromosome</keyword>
<feature type="compositionally biased region" description="Gly residues" evidence="17">
    <location>
        <begin position="1744"/>
        <end position="1757"/>
    </location>
</feature>
<evidence type="ECO:0000256" key="6">
    <source>
        <dbReference type="ARBA" id="ARBA00022741"/>
    </source>
</evidence>
<feature type="region of interest" description="Disordered" evidence="17">
    <location>
        <begin position="1592"/>
        <end position="1802"/>
    </location>
</feature>
<feature type="compositionally biased region" description="Basic and acidic residues" evidence="17">
    <location>
        <begin position="1668"/>
        <end position="1703"/>
    </location>
</feature>
<dbReference type="GO" id="GO:0003677">
    <property type="term" value="F:DNA binding"/>
    <property type="evidence" value="ECO:0007669"/>
    <property type="project" value="UniProtKB-KW"/>
</dbReference>
<feature type="domain" description="Helicase ATP-binding" evidence="19">
    <location>
        <begin position="459"/>
        <end position="628"/>
    </location>
</feature>
<dbReference type="InterPro" id="IPR023780">
    <property type="entry name" value="Chromo_domain"/>
</dbReference>
<dbReference type="GO" id="GO:0005634">
    <property type="term" value="C:nucleus"/>
    <property type="evidence" value="ECO:0007669"/>
    <property type="project" value="UniProtKB-SubCell"/>
</dbReference>
<dbReference type="CDD" id="cd18793">
    <property type="entry name" value="SF2_C_SNF"/>
    <property type="match status" value="1"/>
</dbReference>
<dbReference type="Gene3D" id="2.40.50.40">
    <property type="match status" value="2"/>
</dbReference>
<dbReference type="OrthoDB" id="5857104at2759"/>
<keyword evidence="12" id="KW-0804">Transcription</keyword>
<dbReference type="GO" id="GO:0016887">
    <property type="term" value="F:ATP hydrolysis activity"/>
    <property type="evidence" value="ECO:0007669"/>
    <property type="project" value="TreeGrafter"/>
</dbReference>
<feature type="region of interest" description="Disordered" evidence="17">
    <location>
        <begin position="1158"/>
        <end position="1183"/>
    </location>
</feature>
<dbReference type="FunFam" id="3.40.50.300:FF:000130">
    <property type="entry name" value="Chromodomain-helicase-DNA-binding protein 2 isoform 1"/>
    <property type="match status" value="1"/>
</dbReference>
<feature type="compositionally biased region" description="Basic and acidic residues" evidence="17">
    <location>
        <begin position="1610"/>
        <end position="1657"/>
    </location>
</feature>
<feature type="domain" description="Helicase C-terminal" evidence="20">
    <location>
        <begin position="757"/>
        <end position="908"/>
    </location>
</feature>
<keyword evidence="21" id="KW-1185">Reference proteome</keyword>
<evidence type="ECO:0000256" key="12">
    <source>
        <dbReference type="ARBA" id="ARBA00023163"/>
    </source>
</evidence>
<feature type="compositionally biased region" description="Basic and acidic residues" evidence="17">
    <location>
        <begin position="1711"/>
        <end position="1732"/>
    </location>
</feature>
<dbReference type="FunFam" id="3.40.50.10810:FF:000007">
    <property type="entry name" value="Chromodomain-helicase-DNA-binding protein 2 isoform 1"/>
    <property type="match status" value="1"/>
</dbReference>
<dbReference type="RefSeq" id="XP_033180874.1">
    <property type="nucleotide sequence ID" value="XM_033324983.1"/>
</dbReference>
<dbReference type="Pfam" id="PF18375">
    <property type="entry name" value="CDH1_2_SANT_HL1"/>
    <property type="match status" value="1"/>
</dbReference>
<dbReference type="Proteomes" id="UP000515180">
    <property type="component" value="Unplaced"/>
</dbReference>
<name>A0A6P8M2A6_BOMIM</name>
<dbReference type="InterPro" id="IPR002464">
    <property type="entry name" value="DNA/RNA_helicase_DEAH_CS"/>
</dbReference>
<comment type="similarity">
    <text evidence="3">Belongs to the SNF2/RAD54 helicase family.</text>
</comment>
<dbReference type="InterPro" id="IPR027417">
    <property type="entry name" value="P-loop_NTPase"/>
</dbReference>
<evidence type="ECO:0000256" key="17">
    <source>
        <dbReference type="SAM" id="MobiDB-lite"/>
    </source>
</evidence>
<dbReference type="SUPFAM" id="SSF54160">
    <property type="entry name" value="Chromo domain-like"/>
    <property type="match status" value="2"/>
</dbReference>
<dbReference type="InterPro" id="IPR000330">
    <property type="entry name" value="SNF2_N"/>
</dbReference>
<feature type="compositionally biased region" description="Basic residues" evidence="17">
    <location>
        <begin position="1370"/>
        <end position="1388"/>
    </location>
</feature>
<dbReference type="InterPro" id="IPR000953">
    <property type="entry name" value="Chromo/chromo_shadow_dom"/>
</dbReference>
<feature type="compositionally biased region" description="Basic and acidic residues" evidence="17">
    <location>
        <begin position="1016"/>
        <end position="1031"/>
    </location>
</feature>
<dbReference type="InterPro" id="IPR038718">
    <property type="entry name" value="SNF2-like_sf"/>
</dbReference>
<evidence type="ECO:0000259" key="20">
    <source>
        <dbReference type="PROSITE" id="PS51194"/>
    </source>
</evidence>
<feature type="compositionally biased region" description="Basic and acidic residues" evidence="17">
    <location>
        <begin position="81"/>
        <end position="96"/>
    </location>
</feature>
<keyword evidence="8" id="KW-0067">ATP-binding</keyword>
<dbReference type="InterPro" id="IPR040793">
    <property type="entry name" value="CDH1_2_SANT_HL1"/>
</dbReference>
<feature type="compositionally biased region" description="Acidic residues" evidence="17">
    <location>
        <begin position="1063"/>
        <end position="1079"/>
    </location>
</feature>
<feature type="compositionally biased region" description="Low complexity" evidence="17">
    <location>
        <begin position="25"/>
        <end position="48"/>
    </location>
</feature>
<feature type="compositionally biased region" description="Low complexity" evidence="17">
    <location>
        <begin position="1592"/>
        <end position="1607"/>
    </location>
</feature>
<feature type="region of interest" description="Disordered" evidence="17">
    <location>
        <begin position="1503"/>
        <end position="1566"/>
    </location>
</feature>
<dbReference type="SMART" id="SM00490">
    <property type="entry name" value="HELICc"/>
    <property type="match status" value="1"/>
</dbReference>
<keyword evidence="11" id="KW-0238">DNA-binding</keyword>
<feature type="compositionally biased region" description="Basic residues" evidence="17">
    <location>
        <begin position="163"/>
        <end position="181"/>
    </location>
</feature>
<dbReference type="PANTHER" id="PTHR45623">
    <property type="entry name" value="CHROMODOMAIN-HELICASE-DNA-BINDING PROTEIN 3-RELATED-RELATED"/>
    <property type="match status" value="1"/>
</dbReference>
<evidence type="ECO:0000256" key="8">
    <source>
        <dbReference type="ARBA" id="ARBA00022840"/>
    </source>
</evidence>
<dbReference type="InterPro" id="IPR049730">
    <property type="entry name" value="SNF2/RAD54-like_C"/>
</dbReference>
<comment type="catalytic activity">
    <reaction evidence="14">
        <text>ATP + H2O = ADP + phosphate + H(+)</text>
        <dbReference type="Rhea" id="RHEA:13065"/>
        <dbReference type="ChEBI" id="CHEBI:15377"/>
        <dbReference type="ChEBI" id="CHEBI:15378"/>
        <dbReference type="ChEBI" id="CHEBI:30616"/>
        <dbReference type="ChEBI" id="CHEBI:43474"/>
        <dbReference type="ChEBI" id="CHEBI:456216"/>
    </reaction>
</comment>
<dbReference type="SMART" id="SM00298">
    <property type="entry name" value="CHROMO"/>
    <property type="match status" value="2"/>
</dbReference>
<dbReference type="GO" id="GO:0000785">
    <property type="term" value="C:chromatin"/>
    <property type="evidence" value="ECO:0007669"/>
    <property type="project" value="TreeGrafter"/>
</dbReference>
<evidence type="ECO:0000256" key="15">
    <source>
        <dbReference type="ARBA" id="ARBA00074667"/>
    </source>
</evidence>
<feature type="domain" description="Chromo" evidence="18">
    <location>
        <begin position="240"/>
        <end position="331"/>
    </location>
</feature>
<dbReference type="InterPro" id="IPR001650">
    <property type="entry name" value="Helicase_C-like"/>
</dbReference>
<keyword evidence="10" id="KW-0805">Transcription regulation</keyword>
<evidence type="ECO:0000256" key="10">
    <source>
        <dbReference type="ARBA" id="ARBA00023015"/>
    </source>
</evidence>
<evidence type="ECO:0000256" key="4">
    <source>
        <dbReference type="ARBA" id="ARBA00022454"/>
    </source>
</evidence>
<dbReference type="Pfam" id="PF00385">
    <property type="entry name" value="Chromo"/>
    <property type="match status" value="2"/>
</dbReference>
<dbReference type="CTD" id="1105"/>
<keyword evidence="13" id="KW-0539">Nucleus</keyword>
<dbReference type="PROSITE" id="PS50013">
    <property type="entry name" value="CHROMO_2"/>
    <property type="match status" value="2"/>
</dbReference>